<name>A0A8X7CT35_9ARAC</name>
<dbReference type="Proteomes" id="UP000886998">
    <property type="component" value="Unassembled WGS sequence"/>
</dbReference>
<comment type="caution">
    <text evidence="1">The sequence shown here is derived from an EMBL/GenBank/DDBJ whole genome shotgun (WGS) entry which is preliminary data.</text>
</comment>
<protein>
    <submittedName>
        <fullName evidence="1">Uncharacterized protein</fullName>
    </submittedName>
</protein>
<organism evidence="1 2">
    <name type="scientific">Trichonephila inaurata madagascariensis</name>
    <dbReference type="NCBI Taxonomy" id="2747483"/>
    <lineage>
        <taxon>Eukaryota</taxon>
        <taxon>Metazoa</taxon>
        <taxon>Ecdysozoa</taxon>
        <taxon>Arthropoda</taxon>
        <taxon>Chelicerata</taxon>
        <taxon>Arachnida</taxon>
        <taxon>Araneae</taxon>
        <taxon>Araneomorphae</taxon>
        <taxon>Entelegynae</taxon>
        <taxon>Araneoidea</taxon>
        <taxon>Nephilidae</taxon>
        <taxon>Trichonephila</taxon>
        <taxon>Trichonephila inaurata</taxon>
    </lineage>
</organism>
<evidence type="ECO:0000313" key="2">
    <source>
        <dbReference type="Proteomes" id="UP000886998"/>
    </source>
</evidence>
<dbReference type="AlphaFoldDB" id="A0A8X7CT35"/>
<sequence length="117" mass="13816">MINGVFGIRSLYSSAYDLWLSLTEKFWVQGCALDLLYVLHALASWEESFASNKTLLFLVIIICSFLQSSLLFRKKDDHFSFSILEHYFRSQTEFFQKEAYTLLMYIFRSDIELKLTL</sequence>
<gene>
    <name evidence="1" type="ORF">TNIN_451311</name>
</gene>
<evidence type="ECO:0000313" key="1">
    <source>
        <dbReference type="EMBL" id="GFY80076.1"/>
    </source>
</evidence>
<reference evidence="1" key="1">
    <citation type="submission" date="2020-08" db="EMBL/GenBank/DDBJ databases">
        <title>Multicomponent nature underlies the extraordinary mechanical properties of spider dragline silk.</title>
        <authorList>
            <person name="Kono N."/>
            <person name="Nakamura H."/>
            <person name="Mori M."/>
            <person name="Yoshida Y."/>
            <person name="Ohtoshi R."/>
            <person name="Malay A.D."/>
            <person name="Moran D.A.P."/>
            <person name="Tomita M."/>
            <person name="Numata K."/>
            <person name="Arakawa K."/>
        </authorList>
    </citation>
    <scope>NUCLEOTIDE SEQUENCE</scope>
</reference>
<keyword evidence="2" id="KW-1185">Reference proteome</keyword>
<accession>A0A8X7CT35</accession>
<proteinExistence type="predicted"/>
<dbReference type="EMBL" id="BMAV01023786">
    <property type="protein sequence ID" value="GFY80076.1"/>
    <property type="molecule type" value="Genomic_DNA"/>
</dbReference>